<name>A0AAT9PCB1_9GAMM</name>
<dbReference type="EMBL" id="CP093310">
    <property type="protein sequence ID" value="UNK04720.2"/>
    <property type="molecule type" value="Genomic_DNA"/>
</dbReference>
<keyword evidence="2" id="KW-1185">Reference proteome</keyword>
<reference evidence="1" key="1">
    <citation type="submission" date="2024-03" db="EMBL/GenBank/DDBJ databases">
        <title>Psychrobacter raelis sp. nov. isolated from a dog with peritonitis.</title>
        <authorList>
            <person name="Schiavone A."/>
            <person name="Manzulli V."/>
            <person name="Camarda A."/>
            <person name="Cafiero M.A."/>
            <person name="Vasco I."/>
            <person name="Marino L."/>
            <person name="Pennuzzi G."/>
            <person name="Serrecchia L."/>
            <person name="Galante D."/>
            <person name="Pugliese N."/>
        </authorList>
    </citation>
    <scope>NUCLEOTIDE SEQUENCE</scope>
    <source>
        <strain evidence="1">PraFG1</strain>
    </source>
</reference>
<dbReference type="Pfam" id="PF16459">
    <property type="entry name" value="Phage_TAC_13"/>
    <property type="match status" value="1"/>
</dbReference>
<dbReference type="Proteomes" id="UP000829560">
    <property type="component" value="Chromosome"/>
</dbReference>
<evidence type="ECO:0000313" key="2">
    <source>
        <dbReference type="Proteomes" id="UP000829560"/>
    </source>
</evidence>
<protein>
    <recommendedName>
        <fullName evidence="3">Phage tail protein</fullName>
    </recommendedName>
</protein>
<gene>
    <name evidence="1" type="ORF">MN210_10955</name>
</gene>
<accession>A0AAT9PCB1</accession>
<dbReference type="KEGG" id="prae:MN210_10955"/>
<proteinExistence type="predicted"/>
<dbReference type="RefSeq" id="WP_338412055.1">
    <property type="nucleotide sequence ID" value="NZ_CP093310.2"/>
</dbReference>
<dbReference type="AlphaFoldDB" id="A0AAT9PCB1"/>
<evidence type="ECO:0008006" key="3">
    <source>
        <dbReference type="Google" id="ProtNLM"/>
    </source>
</evidence>
<evidence type="ECO:0000313" key="1">
    <source>
        <dbReference type="EMBL" id="UNK04720.2"/>
    </source>
</evidence>
<organism evidence="1 2">
    <name type="scientific">Psychrobacter raelei</name>
    <dbReference type="NCBI Taxonomy" id="2565531"/>
    <lineage>
        <taxon>Bacteria</taxon>
        <taxon>Pseudomonadati</taxon>
        <taxon>Pseudomonadota</taxon>
        <taxon>Gammaproteobacteria</taxon>
        <taxon>Moraxellales</taxon>
        <taxon>Moraxellaceae</taxon>
        <taxon>Psychrobacter</taxon>
    </lineage>
</organism>
<dbReference type="InterPro" id="IPR024410">
    <property type="entry name" value="Phage_TAC_12"/>
</dbReference>
<sequence>MATKTKAYNKSLLLAAVAKSKLLSPEAADIEELGGVIYARRMSVGEREEYFEAMKKVEGTGNAEAFVRAAVDENGEALFDDSDEDLEIVKSLPPSITQAVLAKFNEINHLVRLSPKQDEEDIKKNS</sequence>